<keyword evidence="3" id="KW-1185">Reference proteome</keyword>
<evidence type="ECO:0000259" key="1">
    <source>
        <dbReference type="PROSITE" id="PS51704"/>
    </source>
</evidence>
<name>A0ABS9J0T5_9FLAO</name>
<dbReference type="Gene3D" id="3.20.20.190">
    <property type="entry name" value="Phosphatidylinositol (PI) phosphodiesterase"/>
    <property type="match status" value="1"/>
</dbReference>
<dbReference type="PANTHER" id="PTHR46211:SF14">
    <property type="entry name" value="GLYCEROPHOSPHODIESTER PHOSPHODIESTERASE"/>
    <property type="match status" value="1"/>
</dbReference>
<reference evidence="2 3" key="1">
    <citation type="submission" date="2021-01" db="EMBL/GenBank/DDBJ databases">
        <title>Genome sequencing of Joostella atrarenae M1-2 (= KCTC 23194).</title>
        <authorList>
            <person name="Zakaria M.R."/>
            <person name="Lam M.Q."/>
            <person name="Chong C.S."/>
        </authorList>
    </citation>
    <scope>NUCLEOTIDE SEQUENCE [LARGE SCALE GENOMIC DNA]</scope>
    <source>
        <strain evidence="2 3">M1-2</strain>
    </source>
</reference>
<feature type="domain" description="GP-PDE" evidence="1">
    <location>
        <begin position="24"/>
        <end position="249"/>
    </location>
</feature>
<accession>A0ABS9J0T5</accession>
<comment type="caution">
    <text evidence="2">The sequence shown here is derived from an EMBL/GenBank/DDBJ whole genome shotgun (WGS) entry which is preliminary data.</text>
</comment>
<evidence type="ECO:0000313" key="2">
    <source>
        <dbReference type="EMBL" id="MCF8713953.1"/>
    </source>
</evidence>
<dbReference type="EMBL" id="JAETXX010000001">
    <property type="protein sequence ID" value="MCF8713953.1"/>
    <property type="molecule type" value="Genomic_DNA"/>
</dbReference>
<gene>
    <name evidence="2" type="ORF">JM658_03850</name>
</gene>
<protein>
    <submittedName>
        <fullName evidence="2">Glycerophosphodiester phosphodiesterase</fullName>
    </submittedName>
</protein>
<dbReference type="PANTHER" id="PTHR46211">
    <property type="entry name" value="GLYCEROPHOSPHORYL DIESTER PHOSPHODIESTERASE"/>
    <property type="match status" value="1"/>
</dbReference>
<dbReference type="PROSITE" id="PS51704">
    <property type="entry name" value="GP_PDE"/>
    <property type="match status" value="1"/>
</dbReference>
<evidence type="ECO:0000313" key="3">
    <source>
        <dbReference type="Proteomes" id="UP000829517"/>
    </source>
</evidence>
<dbReference type="Proteomes" id="UP000829517">
    <property type="component" value="Unassembled WGS sequence"/>
</dbReference>
<dbReference type="InterPro" id="IPR017946">
    <property type="entry name" value="PLC-like_Pdiesterase_TIM-brl"/>
</dbReference>
<dbReference type="InterPro" id="IPR030395">
    <property type="entry name" value="GP_PDE_dom"/>
</dbReference>
<dbReference type="Pfam" id="PF03009">
    <property type="entry name" value="GDPD"/>
    <property type="match status" value="1"/>
</dbReference>
<sequence>MIKKGLIFGTLLVLFQSYSQMEEPIVIGHRGAKGHIVENSLPSIEKGIELGSDAIEIDVFKIADGSVVVFHDDTLDRLTEASGAIEKYTKSTLDEVLLEGGVKIPTLEEVLDLIDKRAVLNIELKGAGTAEPVYKIMKKYMADKGWKKEDFIISSFKWDELEEMRGLDNEIPIGVLTSKDMIGAMNEAKKVNAVAIHPHFKALTKENVAEAQKEGFKIYTWTVNTPEDIKLVKSLYVDGVITDYPERVN</sequence>
<proteinExistence type="predicted"/>
<dbReference type="RefSeq" id="WP_236957910.1">
    <property type="nucleotide sequence ID" value="NZ_JAETXX010000001.1"/>
</dbReference>
<organism evidence="2 3">
    <name type="scientific">Joostella atrarenae</name>
    <dbReference type="NCBI Taxonomy" id="679257"/>
    <lineage>
        <taxon>Bacteria</taxon>
        <taxon>Pseudomonadati</taxon>
        <taxon>Bacteroidota</taxon>
        <taxon>Flavobacteriia</taxon>
        <taxon>Flavobacteriales</taxon>
        <taxon>Flavobacteriaceae</taxon>
        <taxon>Joostella</taxon>
    </lineage>
</organism>
<dbReference type="SUPFAM" id="SSF51695">
    <property type="entry name" value="PLC-like phosphodiesterases"/>
    <property type="match status" value="1"/>
</dbReference>